<dbReference type="NCBIfam" id="TIGR01549">
    <property type="entry name" value="HAD-SF-IA-v1"/>
    <property type="match status" value="1"/>
</dbReference>
<gene>
    <name evidence="1" type="ORF">KC19_2G198500</name>
</gene>
<dbReference type="AlphaFoldDB" id="A0A8T0IZ01"/>
<sequence length="279" mass="31074">MDFYAESIVLGGVYEVCSGEVRVMQSTAGLMWSNLTKAVLPTRRLVTMATMGNSQSKRPLKGVVFDMDGTLTVPCIDFRLMYRKVLGDDHPSVVNNSPVDILHEISSWSSEKQVQAYAIITEIEKDAHEKLQVMPGAKEVCTFLDSHHIPRGLITRNVKDSVDFFHSQFGLSKFSPALSREFTPCKPSPAPLLHICDIWGISPSEVMMVGDSAPDDIVCGNRAGALTCLLDEEERYHINELPEEQRPTHKIQSLLELNSVLESYNLQLVDAALPSQRQN</sequence>
<evidence type="ECO:0000313" key="2">
    <source>
        <dbReference type="Proteomes" id="UP000822688"/>
    </source>
</evidence>
<accession>A0A8T0IZ01</accession>
<keyword evidence="2" id="KW-1185">Reference proteome</keyword>
<dbReference type="Proteomes" id="UP000822688">
    <property type="component" value="Chromosome 2"/>
</dbReference>
<dbReference type="SFLD" id="SFLDG01129">
    <property type="entry name" value="C1.5:_HAD__Beta-PGM__Phosphata"/>
    <property type="match status" value="1"/>
</dbReference>
<dbReference type="CDD" id="cd01427">
    <property type="entry name" value="HAD_like"/>
    <property type="match status" value="1"/>
</dbReference>
<dbReference type="InterPro" id="IPR023214">
    <property type="entry name" value="HAD_sf"/>
</dbReference>
<proteinExistence type="predicted"/>
<dbReference type="InterPro" id="IPR006439">
    <property type="entry name" value="HAD-SF_hydro_IA"/>
</dbReference>
<evidence type="ECO:0000313" key="1">
    <source>
        <dbReference type="EMBL" id="KAG0587881.1"/>
    </source>
</evidence>
<dbReference type="SUPFAM" id="SSF56784">
    <property type="entry name" value="HAD-like"/>
    <property type="match status" value="1"/>
</dbReference>
<dbReference type="InterPro" id="IPR036412">
    <property type="entry name" value="HAD-like_sf"/>
</dbReference>
<protein>
    <recommendedName>
        <fullName evidence="3">Haloacid dehalogenase-like hydrolase domain-containing protein</fullName>
    </recommendedName>
</protein>
<comment type="caution">
    <text evidence="1">The sequence shown here is derived from an EMBL/GenBank/DDBJ whole genome shotgun (WGS) entry which is preliminary data.</text>
</comment>
<reference evidence="1" key="1">
    <citation type="submission" date="2020-06" db="EMBL/GenBank/DDBJ databases">
        <title>WGS assembly of Ceratodon purpureus strain R40.</title>
        <authorList>
            <person name="Carey S.B."/>
            <person name="Jenkins J."/>
            <person name="Shu S."/>
            <person name="Lovell J.T."/>
            <person name="Sreedasyam A."/>
            <person name="Maumus F."/>
            <person name="Tiley G.P."/>
            <person name="Fernandez-Pozo N."/>
            <person name="Barry K."/>
            <person name="Chen C."/>
            <person name="Wang M."/>
            <person name="Lipzen A."/>
            <person name="Daum C."/>
            <person name="Saski C.A."/>
            <person name="Payton A.C."/>
            <person name="Mcbreen J.C."/>
            <person name="Conrad R.E."/>
            <person name="Kollar L.M."/>
            <person name="Olsson S."/>
            <person name="Huttunen S."/>
            <person name="Landis J.B."/>
            <person name="Wickett N.J."/>
            <person name="Johnson M.G."/>
            <person name="Rensing S.A."/>
            <person name="Grimwood J."/>
            <person name="Schmutz J."/>
            <person name="Mcdaniel S.F."/>
        </authorList>
    </citation>
    <scope>NUCLEOTIDE SEQUENCE</scope>
    <source>
        <strain evidence="1">R40</strain>
    </source>
</reference>
<evidence type="ECO:0008006" key="3">
    <source>
        <dbReference type="Google" id="ProtNLM"/>
    </source>
</evidence>
<dbReference type="EMBL" id="CM026422">
    <property type="protein sequence ID" value="KAG0587881.1"/>
    <property type="molecule type" value="Genomic_DNA"/>
</dbReference>
<dbReference type="PANTHER" id="PTHR43885">
    <property type="entry name" value="HALOACID DEHALOGENASE-LIKE HYDROLASE"/>
    <property type="match status" value="1"/>
</dbReference>
<name>A0A8T0IZ01_CERPU</name>
<organism evidence="1 2">
    <name type="scientific">Ceratodon purpureus</name>
    <name type="common">Fire moss</name>
    <name type="synonym">Dicranum purpureum</name>
    <dbReference type="NCBI Taxonomy" id="3225"/>
    <lineage>
        <taxon>Eukaryota</taxon>
        <taxon>Viridiplantae</taxon>
        <taxon>Streptophyta</taxon>
        <taxon>Embryophyta</taxon>
        <taxon>Bryophyta</taxon>
        <taxon>Bryophytina</taxon>
        <taxon>Bryopsida</taxon>
        <taxon>Dicranidae</taxon>
        <taxon>Pseudoditrichales</taxon>
        <taxon>Ditrichaceae</taxon>
        <taxon>Ceratodon</taxon>
    </lineage>
</organism>
<dbReference type="Pfam" id="PF00702">
    <property type="entry name" value="Hydrolase"/>
    <property type="match status" value="1"/>
</dbReference>
<dbReference type="PANTHER" id="PTHR43885:SF1">
    <property type="entry name" value="SUPERFAMILY HYDROLASE, PUTATIVE (AFU_ORTHOLOGUE AFUA_4G13290)-RELATED"/>
    <property type="match status" value="1"/>
</dbReference>
<dbReference type="Gene3D" id="1.10.260.80">
    <property type="match status" value="1"/>
</dbReference>
<dbReference type="Gene3D" id="3.40.50.1000">
    <property type="entry name" value="HAD superfamily/HAD-like"/>
    <property type="match status" value="1"/>
</dbReference>
<dbReference type="SFLD" id="SFLDS00003">
    <property type="entry name" value="Haloacid_Dehalogenase"/>
    <property type="match status" value="1"/>
</dbReference>